<gene>
    <name evidence="3" type="ORF">QLQ12_44075</name>
</gene>
<feature type="signal peptide" evidence="2">
    <location>
        <begin position="1"/>
        <end position="29"/>
    </location>
</feature>
<keyword evidence="4" id="KW-1185">Reference proteome</keyword>
<evidence type="ECO:0000256" key="1">
    <source>
        <dbReference type="SAM" id="MobiDB-lite"/>
    </source>
</evidence>
<protein>
    <submittedName>
        <fullName evidence="3">Uncharacterized protein</fullName>
    </submittedName>
</protein>
<sequence length="428" mass="43352">MPGRIARSALAPILLAGALGVPGTGPATAAAPAVRAEMLPVPVAGPDRRMSVRAVDVSPLGVVAGNALETSTAPDGSTSYVERPQRWAYAGPAGWLRQPLALPSGATSGSVDGLTDLGEAAGSVSLGGSRAVRWSLDGRSTTVLSDSPSNVTAVGPNGPWGVSTFNPQIPIQGDAELVTRDGTRTPLRGTPDLDTGTSRSVGSVGGPDTAIVWVGEGIGQGRTSRPVLWRAGATLRFPVFSSYFLGAACVSRVHADGSAVYSGYSTSGGQVAWVLVRHAGGVPGTDVTLLRATGSDQPIAGLTCSPGSDADVFASDGGVAGYLTDDGQRAAYWDAAGTLTVVPLEAGEQSASGVAVADGGRMVILARHEDGSSRLSLWDDGARTRLSTPRGWDVTSIVELTDAGLLVANVQNAEGVVRPAAWNLAGRA</sequence>
<reference evidence="3 4" key="1">
    <citation type="submission" date="2023-05" db="EMBL/GenBank/DDBJ databases">
        <title>Actinoplanes sp. NEAU-A12 genome sequencing.</title>
        <authorList>
            <person name="Wang Z.-S."/>
        </authorList>
    </citation>
    <scope>NUCLEOTIDE SEQUENCE [LARGE SCALE GENOMIC DNA]</scope>
    <source>
        <strain evidence="3 4">NEAU-A12</strain>
    </source>
</reference>
<feature type="chain" id="PRO_5045722712" evidence="2">
    <location>
        <begin position="30"/>
        <end position="428"/>
    </location>
</feature>
<evidence type="ECO:0000313" key="4">
    <source>
        <dbReference type="Proteomes" id="UP001241758"/>
    </source>
</evidence>
<dbReference type="RefSeq" id="WP_282767047.1">
    <property type="nucleotide sequence ID" value="NZ_JASCTH010000048.1"/>
</dbReference>
<dbReference type="EMBL" id="JASCTH010000048">
    <property type="protein sequence ID" value="MDI6105580.1"/>
    <property type="molecule type" value="Genomic_DNA"/>
</dbReference>
<name>A0ABT6X0P8_9ACTN</name>
<keyword evidence="2" id="KW-0732">Signal</keyword>
<evidence type="ECO:0000256" key="2">
    <source>
        <dbReference type="SAM" id="SignalP"/>
    </source>
</evidence>
<dbReference type="Proteomes" id="UP001241758">
    <property type="component" value="Unassembled WGS sequence"/>
</dbReference>
<accession>A0ABT6X0P8</accession>
<comment type="caution">
    <text evidence="3">The sequence shown here is derived from an EMBL/GenBank/DDBJ whole genome shotgun (WGS) entry which is preliminary data.</text>
</comment>
<organism evidence="3 4">
    <name type="scientific">Actinoplanes sandaracinus</name>
    <dbReference type="NCBI Taxonomy" id="3045177"/>
    <lineage>
        <taxon>Bacteria</taxon>
        <taxon>Bacillati</taxon>
        <taxon>Actinomycetota</taxon>
        <taxon>Actinomycetes</taxon>
        <taxon>Micromonosporales</taxon>
        <taxon>Micromonosporaceae</taxon>
        <taxon>Actinoplanes</taxon>
    </lineage>
</organism>
<feature type="region of interest" description="Disordered" evidence="1">
    <location>
        <begin position="181"/>
        <end position="202"/>
    </location>
</feature>
<evidence type="ECO:0000313" key="3">
    <source>
        <dbReference type="EMBL" id="MDI6105580.1"/>
    </source>
</evidence>
<proteinExistence type="predicted"/>